<reference evidence="1 2" key="1">
    <citation type="journal article" date="2016" name="Mol. Biol. Evol.">
        <title>Comparative Genomics of Early-Diverging Mushroom-Forming Fungi Provides Insights into the Origins of Lignocellulose Decay Capabilities.</title>
        <authorList>
            <person name="Nagy L.G."/>
            <person name="Riley R."/>
            <person name="Tritt A."/>
            <person name="Adam C."/>
            <person name="Daum C."/>
            <person name="Floudas D."/>
            <person name="Sun H."/>
            <person name="Yadav J.S."/>
            <person name="Pangilinan J."/>
            <person name="Larsson K.H."/>
            <person name="Matsuura K."/>
            <person name="Barry K."/>
            <person name="Labutti K."/>
            <person name="Kuo R."/>
            <person name="Ohm R.A."/>
            <person name="Bhattacharya S.S."/>
            <person name="Shirouzu T."/>
            <person name="Yoshinaga Y."/>
            <person name="Martin F.M."/>
            <person name="Grigoriev I.V."/>
            <person name="Hibbett D.S."/>
        </authorList>
    </citation>
    <scope>NUCLEOTIDE SEQUENCE [LARGE SCALE GENOMIC DNA]</scope>
    <source>
        <strain evidence="1 2">L-15889</strain>
    </source>
</reference>
<evidence type="ECO:0000313" key="2">
    <source>
        <dbReference type="Proteomes" id="UP000076727"/>
    </source>
</evidence>
<proteinExistence type="predicted"/>
<dbReference type="EMBL" id="KV429111">
    <property type="protein sequence ID" value="KZT65158.1"/>
    <property type="molecule type" value="Genomic_DNA"/>
</dbReference>
<gene>
    <name evidence="1" type="ORF">DAEQUDRAFT_731781</name>
</gene>
<keyword evidence="2" id="KW-1185">Reference proteome</keyword>
<protein>
    <submittedName>
        <fullName evidence="1">Uncharacterized protein</fullName>
    </submittedName>
</protein>
<evidence type="ECO:0000313" key="1">
    <source>
        <dbReference type="EMBL" id="KZT65158.1"/>
    </source>
</evidence>
<dbReference type="AlphaFoldDB" id="A0A165M2F8"/>
<dbReference type="Proteomes" id="UP000076727">
    <property type="component" value="Unassembled WGS sequence"/>
</dbReference>
<accession>A0A165M2F8</accession>
<sequence length="74" mass="7880">MQSSAGTVTALIASSLRDSDPWLPRSTSTSSATQLRRRFTDIHAIRIVRSGSGSAAKLATDEHTALAGESHQRT</sequence>
<name>A0A165M2F8_9APHY</name>
<organism evidence="1 2">
    <name type="scientific">Daedalea quercina L-15889</name>
    <dbReference type="NCBI Taxonomy" id="1314783"/>
    <lineage>
        <taxon>Eukaryota</taxon>
        <taxon>Fungi</taxon>
        <taxon>Dikarya</taxon>
        <taxon>Basidiomycota</taxon>
        <taxon>Agaricomycotina</taxon>
        <taxon>Agaricomycetes</taxon>
        <taxon>Polyporales</taxon>
        <taxon>Fomitopsis</taxon>
    </lineage>
</organism>